<proteinExistence type="predicted"/>
<keyword evidence="2" id="KW-0472">Membrane</keyword>
<dbReference type="OrthoDB" id="3638529at2759"/>
<accession>A0A139H7N0</accession>
<keyword evidence="4" id="KW-1185">Reference proteome</keyword>
<dbReference type="Proteomes" id="UP000070133">
    <property type="component" value="Unassembled WGS sequence"/>
</dbReference>
<organism evidence="3 4">
    <name type="scientific">Pseudocercospora eumusae</name>
    <dbReference type="NCBI Taxonomy" id="321146"/>
    <lineage>
        <taxon>Eukaryota</taxon>
        <taxon>Fungi</taxon>
        <taxon>Dikarya</taxon>
        <taxon>Ascomycota</taxon>
        <taxon>Pezizomycotina</taxon>
        <taxon>Dothideomycetes</taxon>
        <taxon>Dothideomycetidae</taxon>
        <taxon>Mycosphaerellales</taxon>
        <taxon>Mycosphaerellaceae</taxon>
        <taxon>Pseudocercospora</taxon>
    </lineage>
</organism>
<dbReference type="AlphaFoldDB" id="A0A139H7N0"/>
<comment type="caution">
    <text evidence="3">The sequence shown here is derived from an EMBL/GenBank/DDBJ whole genome shotgun (WGS) entry which is preliminary data.</text>
</comment>
<keyword evidence="2" id="KW-1133">Transmembrane helix</keyword>
<evidence type="ECO:0000256" key="1">
    <source>
        <dbReference type="SAM" id="MobiDB-lite"/>
    </source>
</evidence>
<feature type="transmembrane region" description="Helical" evidence="2">
    <location>
        <begin position="380"/>
        <end position="405"/>
    </location>
</feature>
<feature type="transmembrane region" description="Helical" evidence="2">
    <location>
        <begin position="411"/>
        <end position="432"/>
    </location>
</feature>
<reference evidence="3 4" key="1">
    <citation type="submission" date="2015-07" db="EMBL/GenBank/DDBJ databases">
        <title>Comparative genomics of the Sigatoka disease complex on banana suggests a link between parallel evolutionary changes in Pseudocercospora fijiensis and Pseudocercospora eumusae and increased virulence on the banana host.</title>
        <authorList>
            <person name="Chang T.-C."/>
            <person name="Salvucci A."/>
            <person name="Crous P.W."/>
            <person name="Stergiopoulos I."/>
        </authorList>
    </citation>
    <scope>NUCLEOTIDE SEQUENCE [LARGE SCALE GENOMIC DNA]</scope>
    <source>
        <strain evidence="3 4">CBS 114824</strain>
    </source>
</reference>
<feature type="region of interest" description="Disordered" evidence="1">
    <location>
        <begin position="1"/>
        <end position="30"/>
    </location>
</feature>
<feature type="region of interest" description="Disordered" evidence="1">
    <location>
        <begin position="196"/>
        <end position="226"/>
    </location>
</feature>
<evidence type="ECO:0000256" key="2">
    <source>
        <dbReference type="SAM" id="Phobius"/>
    </source>
</evidence>
<evidence type="ECO:0000313" key="4">
    <source>
        <dbReference type="Proteomes" id="UP000070133"/>
    </source>
</evidence>
<keyword evidence="2" id="KW-0812">Transmembrane</keyword>
<dbReference type="EMBL" id="LFZN01000113">
    <property type="protein sequence ID" value="KXS98457.1"/>
    <property type="molecule type" value="Genomic_DNA"/>
</dbReference>
<name>A0A139H7N0_9PEZI</name>
<sequence length="465" mass="52634">MSAQHSKDSGTTAVQGEMLGQPGLRKPSIYKEPIQLNIEHSDQRWTSNKKQSIFSDTDCSPGLLSPPIFDPEELRKCSDVSLDSEHWALLSKWERSKSRPNVIDEIEARQESPDRVPTRQRRSSLVAVEVQHWSREYDPADPDNYDEGISPMDVRRFSADVRKPVGQHRPMEALFPSPGALNMPVAPKAVFSVRPSLSVHQPGPPLKAALSRPQAEKKHTHSRNDTRVSRFSEFGIHPPTAKSGRESTSTMSSNKFRLGSREWCRPSRCGLLPSLPESLIEQSMRAPMPNAMLEFRMSGDPLESRIWKRDSNTAYDVMREALKSKRTYEHETEHVFSRTSYRSEMDSPTRSQELVQAWLNFQEFGPVSWRKGASPNVPSSLYYTWWACNIGLMGSTVFCLVHAVLHSSPETLLLAVVSGTSWLMLLGGAYLWRRRLRKFNAQRRHTGYTERSPLLPNNGPPVSSA</sequence>
<feature type="region of interest" description="Disordered" evidence="1">
    <location>
        <begin position="234"/>
        <end position="253"/>
    </location>
</feature>
<feature type="compositionally biased region" description="Basic and acidic residues" evidence="1">
    <location>
        <begin position="214"/>
        <end position="226"/>
    </location>
</feature>
<protein>
    <submittedName>
        <fullName evidence="3">Uncharacterized protein</fullName>
    </submittedName>
</protein>
<evidence type="ECO:0000313" key="3">
    <source>
        <dbReference type="EMBL" id="KXS98457.1"/>
    </source>
</evidence>
<gene>
    <name evidence="3" type="ORF">AC578_8077</name>
</gene>